<evidence type="ECO:0000256" key="1">
    <source>
        <dbReference type="SAM" id="MobiDB-lite"/>
    </source>
</evidence>
<feature type="region of interest" description="Disordered" evidence="1">
    <location>
        <begin position="42"/>
        <end position="111"/>
    </location>
</feature>
<reference evidence="4" key="1">
    <citation type="submission" date="2021-04" db="EMBL/GenBank/DDBJ databases">
        <title>Genome based classification of Actinospica acidithermotolerans sp. nov., an actinobacterium isolated from an Indonesian hot spring.</title>
        <authorList>
            <person name="Kusuma A.B."/>
            <person name="Putra K.E."/>
            <person name="Nafisah S."/>
            <person name="Loh J."/>
            <person name="Nouioui I."/>
            <person name="Goodfellow M."/>
        </authorList>
    </citation>
    <scope>NUCLEOTIDE SEQUENCE</scope>
    <source>
        <strain evidence="4">CSCA 57</strain>
    </source>
</reference>
<name>A0A941EJR6_9ACTN</name>
<dbReference type="EMBL" id="JAGSOG010000001">
    <property type="protein sequence ID" value="MBR7831648.1"/>
    <property type="molecule type" value="Genomic_DNA"/>
</dbReference>
<dbReference type="Proteomes" id="UP000675781">
    <property type="component" value="Unassembled WGS sequence"/>
</dbReference>
<keyword evidence="2" id="KW-0812">Transmembrane</keyword>
<dbReference type="Gene3D" id="1.10.101.10">
    <property type="entry name" value="PGBD-like superfamily/PGBD"/>
    <property type="match status" value="2"/>
</dbReference>
<gene>
    <name evidence="4" type="ORF">KDL01_00150</name>
</gene>
<keyword evidence="2" id="KW-1133">Transmembrane helix</keyword>
<dbReference type="SUPFAM" id="SSF47090">
    <property type="entry name" value="PGBD-like"/>
    <property type="match status" value="2"/>
</dbReference>
<feature type="domain" description="Peptidoglycan binding-like" evidence="3">
    <location>
        <begin position="212"/>
        <end position="255"/>
    </location>
</feature>
<proteinExistence type="predicted"/>
<evidence type="ECO:0000313" key="5">
    <source>
        <dbReference type="Proteomes" id="UP000675781"/>
    </source>
</evidence>
<keyword evidence="2" id="KW-0472">Membrane</keyword>
<evidence type="ECO:0000256" key="2">
    <source>
        <dbReference type="SAM" id="Phobius"/>
    </source>
</evidence>
<evidence type="ECO:0000313" key="4">
    <source>
        <dbReference type="EMBL" id="MBR7831648.1"/>
    </source>
</evidence>
<dbReference type="InterPro" id="IPR036366">
    <property type="entry name" value="PGBDSf"/>
</dbReference>
<keyword evidence="5" id="KW-1185">Reference proteome</keyword>
<dbReference type="InterPro" id="IPR036365">
    <property type="entry name" value="PGBD-like_sf"/>
</dbReference>
<dbReference type="InterPro" id="IPR002477">
    <property type="entry name" value="Peptidoglycan-bd-like"/>
</dbReference>
<comment type="caution">
    <text evidence="4">The sequence shown here is derived from an EMBL/GenBank/DDBJ whole genome shotgun (WGS) entry which is preliminary data.</text>
</comment>
<feature type="compositionally biased region" description="Low complexity" evidence="1">
    <location>
        <begin position="183"/>
        <end position="197"/>
    </location>
</feature>
<dbReference type="AlphaFoldDB" id="A0A941EJR6"/>
<evidence type="ECO:0000259" key="3">
    <source>
        <dbReference type="Pfam" id="PF01471"/>
    </source>
</evidence>
<feature type="domain" description="Peptidoglycan binding-like" evidence="3">
    <location>
        <begin position="285"/>
        <end position="340"/>
    </location>
</feature>
<organism evidence="4 5">
    <name type="scientific">Actinospica durhamensis</name>
    <dbReference type="NCBI Taxonomy" id="1508375"/>
    <lineage>
        <taxon>Bacteria</taxon>
        <taxon>Bacillati</taxon>
        <taxon>Actinomycetota</taxon>
        <taxon>Actinomycetes</taxon>
        <taxon>Catenulisporales</taxon>
        <taxon>Actinospicaceae</taxon>
        <taxon>Actinospica</taxon>
    </lineage>
</organism>
<dbReference type="RefSeq" id="WP_212526180.1">
    <property type="nucleotide sequence ID" value="NZ_JAGSOG010000001.1"/>
</dbReference>
<accession>A0A941EJR6</accession>
<feature type="transmembrane region" description="Helical" evidence="2">
    <location>
        <begin position="117"/>
        <end position="139"/>
    </location>
</feature>
<sequence>MAAAQAAVQASVTGAGYAGGYGPAVAEAQAVQADSTQFYAEPLYEAPVAQPNPGTPSEFDGFFRSEDGSPSPHAHTQLLPPVQADYRMDPPGGSRVPPTPPEFPDDEDEQDARHQRLLMYGTLGAVLLAAAVILGMLYLGGGDNPVGNASGTGTAGATPSAGATSTAGSGAVVVPTQSGGKLTTSAAPSTAPSTTAAGGFSGDTLPLGPGSQGSLVRYVQERLKALGYYHGSISGSFDQATALAVQQFQGAAGVTGDAASTVGQHTLVALIAAGDTPTLRAGSHSSAVSRLDQALNEALGTQLTASNRYNATTMAAVMRYQSSVGLMPTGQVDAATWAKLQSGTL</sequence>
<feature type="region of interest" description="Disordered" evidence="1">
    <location>
        <begin position="150"/>
        <end position="204"/>
    </location>
</feature>
<feature type="compositionally biased region" description="Low complexity" evidence="1">
    <location>
        <begin position="150"/>
        <end position="171"/>
    </location>
</feature>
<protein>
    <submittedName>
        <fullName evidence="4">Peptidoglycan-binding protein</fullName>
    </submittedName>
</protein>
<dbReference type="Pfam" id="PF01471">
    <property type="entry name" value="PG_binding_1"/>
    <property type="match status" value="2"/>
</dbReference>